<gene>
    <name evidence="8" type="primary">selA</name>
    <name evidence="10" type="ORF">BCF55_1409</name>
</gene>
<sequence>MDKLLREIPQVAKIIERFKGVYPEEVIKRAAREVTQEYRREIRNGLRDRTDTLLGDVEKRIRALLSTNLRKVVNATGIVINTNLGRAPLHREALEFVKEIGEGYSNLEYDLKKGERGSRNSHVEGILCELTGAEAALVVNNNAGAVYLVLNTLAAGKEVVVSRGELVEIGGSFRIPDIMKASGAVLREVGTTNKTKTRDYEEAISENTALLMKVHRSNFYMEGFVQEVNLEELSQLGKKYGVPTYYDAGSGLLINIREMGINSQEPSFGECLRKGIDVVSGSGDKLLGGPQAGIILGRRELLEKVKRNPMARALRIDKLTLAVLEKSLRLYLEGRYREIPVIRMLSQTEKELRGRARKLARMLRKLEVFETEVLKDMAKPGGGSIPEVELPTYCVAVKQKGMNPEELARRLRLCEPPVVGRIKRDVLLLDMRTVSDTELTDILRAFTSLL</sequence>
<feature type="modified residue" description="N6-(pyridoxal phosphate)lysine" evidence="8 9">
    <location>
        <position position="285"/>
    </location>
</feature>
<evidence type="ECO:0000256" key="9">
    <source>
        <dbReference type="PIRSR" id="PIRSR618319-50"/>
    </source>
</evidence>
<evidence type="ECO:0000256" key="3">
    <source>
        <dbReference type="ARBA" id="ARBA00022679"/>
    </source>
</evidence>
<dbReference type="InterPro" id="IPR015424">
    <property type="entry name" value="PyrdxlP-dep_Trfase"/>
</dbReference>
<keyword evidence="5 8" id="KW-0648">Protein biosynthesis</keyword>
<keyword evidence="4 8" id="KW-0663">Pyridoxal phosphate</keyword>
<evidence type="ECO:0000256" key="2">
    <source>
        <dbReference type="ARBA" id="ARBA00022490"/>
    </source>
</evidence>
<dbReference type="AlphaFoldDB" id="A0A497XQ71"/>
<evidence type="ECO:0000313" key="11">
    <source>
        <dbReference type="Proteomes" id="UP000267841"/>
    </source>
</evidence>
<keyword evidence="11" id="KW-1185">Reference proteome</keyword>
<protein>
    <recommendedName>
        <fullName evidence="8">L-seryl-tRNA(Sec) selenium transferase</fullName>
        <ecNumber evidence="8">2.9.1.1</ecNumber>
    </recommendedName>
    <alternativeName>
        <fullName evidence="8">Selenocysteine synthase</fullName>
        <shortName evidence="8">Sec synthase</shortName>
    </alternativeName>
    <alternativeName>
        <fullName evidence="8">Selenocysteinyl-tRNA(Sec) synthase</fullName>
    </alternativeName>
</protein>
<organism evidence="10 11">
    <name type="scientific">Hydrogenivirga caldilitoris</name>
    <dbReference type="NCBI Taxonomy" id="246264"/>
    <lineage>
        <taxon>Bacteria</taxon>
        <taxon>Pseudomonadati</taxon>
        <taxon>Aquificota</taxon>
        <taxon>Aquificia</taxon>
        <taxon>Aquificales</taxon>
        <taxon>Aquificaceae</taxon>
        <taxon>Hydrogenivirga</taxon>
    </lineage>
</organism>
<dbReference type="Proteomes" id="UP000267841">
    <property type="component" value="Unassembled WGS sequence"/>
</dbReference>
<dbReference type="GO" id="GO:0001717">
    <property type="term" value="P:conversion of seryl-tRNAsec to selenocys-tRNAsec"/>
    <property type="evidence" value="ECO:0007669"/>
    <property type="project" value="UniProtKB-UniRule"/>
</dbReference>
<dbReference type="GO" id="GO:0005737">
    <property type="term" value="C:cytoplasm"/>
    <property type="evidence" value="ECO:0007669"/>
    <property type="project" value="UniProtKB-SubCell"/>
</dbReference>
<dbReference type="InterPro" id="IPR004534">
    <property type="entry name" value="SelA_trans"/>
</dbReference>
<dbReference type="PANTHER" id="PTHR32328">
    <property type="entry name" value="L-SERYL-TRNA(SEC) SELENIUM TRANSFERASE"/>
    <property type="match status" value="1"/>
</dbReference>
<comment type="function">
    <text evidence="8">Converts seryl-tRNA(Sec) to selenocysteinyl-tRNA(Sec) required for selenoprotein biosynthesis.</text>
</comment>
<comment type="catalytic activity">
    <reaction evidence="8">
        <text>L-seryl-tRNA(Sec) + selenophosphate + H(+) = L-selenocysteinyl-tRNA(Sec) + phosphate</text>
        <dbReference type="Rhea" id="RHEA:22728"/>
        <dbReference type="Rhea" id="RHEA-COMP:9742"/>
        <dbReference type="Rhea" id="RHEA-COMP:9743"/>
        <dbReference type="ChEBI" id="CHEBI:15378"/>
        <dbReference type="ChEBI" id="CHEBI:16144"/>
        <dbReference type="ChEBI" id="CHEBI:43474"/>
        <dbReference type="ChEBI" id="CHEBI:78533"/>
        <dbReference type="ChEBI" id="CHEBI:78573"/>
        <dbReference type="EC" id="2.9.1.1"/>
    </reaction>
</comment>
<evidence type="ECO:0000256" key="1">
    <source>
        <dbReference type="ARBA" id="ARBA00001933"/>
    </source>
</evidence>
<evidence type="ECO:0000256" key="6">
    <source>
        <dbReference type="ARBA" id="ARBA00023266"/>
    </source>
</evidence>
<dbReference type="EC" id="2.9.1.1" evidence="8"/>
<dbReference type="OrthoDB" id="9787096at2"/>
<comment type="subcellular location">
    <subcellularLocation>
        <location evidence="8">Cytoplasm</location>
    </subcellularLocation>
</comment>
<keyword evidence="3 8" id="KW-0808">Transferase</keyword>
<dbReference type="Gene3D" id="3.90.1150.180">
    <property type="match status" value="1"/>
</dbReference>
<dbReference type="EMBL" id="RCCJ01000001">
    <property type="protein sequence ID" value="RLJ71115.1"/>
    <property type="molecule type" value="Genomic_DNA"/>
</dbReference>
<comment type="cofactor">
    <cofactor evidence="1 8 9">
        <name>pyridoxal 5'-phosphate</name>
        <dbReference type="ChEBI" id="CHEBI:597326"/>
    </cofactor>
</comment>
<dbReference type="HAMAP" id="MF_00423">
    <property type="entry name" value="SelA"/>
    <property type="match status" value="1"/>
</dbReference>
<comment type="pathway">
    <text evidence="8">Aminoacyl-tRNA biosynthesis; selenocysteinyl-tRNA(Sec) biosynthesis; selenocysteinyl-tRNA(Sec) from L-seryl-tRNA(Sec) (bacterial route): step 1/1.</text>
</comment>
<dbReference type="Pfam" id="PF03841">
    <property type="entry name" value="SelA"/>
    <property type="match status" value="1"/>
</dbReference>
<dbReference type="GO" id="GO:0001514">
    <property type="term" value="P:selenocysteine incorporation"/>
    <property type="evidence" value="ECO:0007669"/>
    <property type="project" value="UniProtKB-UniRule"/>
</dbReference>
<name>A0A497XQ71_9AQUI</name>
<keyword evidence="6 8" id="KW-0711">Selenium</keyword>
<dbReference type="UniPathway" id="UPA00906">
    <property type="reaction ID" value="UER00896"/>
</dbReference>
<dbReference type="NCBIfam" id="TIGR00474">
    <property type="entry name" value="selA"/>
    <property type="match status" value="1"/>
</dbReference>
<reference evidence="10 11" key="1">
    <citation type="submission" date="2018-10" db="EMBL/GenBank/DDBJ databases">
        <title>Genomic Encyclopedia of Archaeal and Bacterial Type Strains, Phase II (KMG-II): from individual species to whole genera.</title>
        <authorList>
            <person name="Goeker M."/>
        </authorList>
    </citation>
    <scope>NUCLEOTIDE SEQUENCE [LARGE SCALE GENOMIC DNA]</scope>
    <source>
        <strain evidence="10 11">DSM 16510</strain>
    </source>
</reference>
<dbReference type="RefSeq" id="WP_121011975.1">
    <property type="nucleotide sequence ID" value="NZ_RCCJ01000001.1"/>
</dbReference>
<keyword evidence="2 8" id="KW-0963">Cytoplasm</keyword>
<evidence type="ECO:0000256" key="8">
    <source>
        <dbReference type="HAMAP-Rule" id="MF_00423"/>
    </source>
</evidence>
<evidence type="ECO:0000256" key="7">
    <source>
        <dbReference type="ARBA" id="ARBA00044507"/>
    </source>
</evidence>
<dbReference type="InterPro" id="IPR018319">
    <property type="entry name" value="SelA-like"/>
</dbReference>
<dbReference type="PANTHER" id="PTHR32328:SF0">
    <property type="entry name" value="L-SERYL-TRNA(SEC) SELENIUM TRANSFERASE"/>
    <property type="match status" value="1"/>
</dbReference>
<evidence type="ECO:0000256" key="4">
    <source>
        <dbReference type="ARBA" id="ARBA00022898"/>
    </source>
</evidence>
<dbReference type="GO" id="GO:0004125">
    <property type="term" value="F:L-seryl-tRNA(Sec) selenium transferase activity"/>
    <property type="evidence" value="ECO:0007669"/>
    <property type="project" value="UniProtKB-UniRule"/>
</dbReference>
<accession>A0A497XQ71</accession>
<dbReference type="Gene3D" id="3.40.640.10">
    <property type="entry name" value="Type I PLP-dependent aspartate aminotransferase-like (Major domain)"/>
    <property type="match status" value="1"/>
</dbReference>
<proteinExistence type="inferred from homology"/>
<comment type="similarity">
    <text evidence="7 8">Belongs to the SelA family.</text>
</comment>
<dbReference type="SUPFAM" id="SSF53383">
    <property type="entry name" value="PLP-dependent transferases"/>
    <property type="match status" value="1"/>
</dbReference>
<evidence type="ECO:0000313" key="10">
    <source>
        <dbReference type="EMBL" id="RLJ71115.1"/>
    </source>
</evidence>
<comment type="caution">
    <text evidence="10">The sequence shown here is derived from an EMBL/GenBank/DDBJ whole genome shotgun (WGS) entry which is preliminary data.</text>
</comment>
<dbReference type="InterPro" id="IPR015421">
    <property type="entry name" value="PyrdxlP-dep_Trfase_major"/>
</dbReference>
<evidence type="ECO:0000256" key="5">
    <source>
        <dbReference type="ARBA" id="ARBA00022917"/>
    </source>
</evidence>